<dbReference type="InterPro" id="IPR010730">
    <property type="entry name" value="HET"/>
</dbReference>
<evidence type="ECO:0000313" key="2">
    <source>
        <dbReference type="EMBL" id="KAH7095233.1"/>
    </source>
</evidence>
<proteinExistence type="predicted"/>
<evidence type="ECO:0000313" key="3">
    <source>
        <dbReference type="Proteomes" id="UP000813461"/>
    </source>
</evidence>
<dbReference type="Proteomes" id="UP000813461">
    <property type="component" value="Unassembled WGS sequence"/>
</dbReference>
<dbReference type="Pfam" id="PF06985">
    <property type="entry name" value="HET"/>
    <property type="match status" value="1"/>
</dbReference>
<feature type="domain" description="Heterokaryon incompatibility" evidence="1">
    <location>
        <begin position="19"/>
        <end position="103"/>
    </location>
</feature>
<protein>
    <recommendedName>
        <fullName evidence="1">Heterokaryon incompatibility domain-containing protein</fullName>
    </recommendedName>
</protein>
<dbReference type="PANTHER" id="PTHR33112">
    <property type="entry name" value="DOMAIN PROTEIN, PUTATIVE-RELATED"/>
    <property type="match status" value="1"/>
</dbReference>
<keyword evidence="3" id="KW-1185">Reference proteome</keyword>
<dbReference type="PANTHER" id="PTHR33112:SF9">
    <property type="entry name" value="HETEROKARYON INCOMPATIBILITY DOMAIN-CONTAINING PROTEIN"/>
    <property type="match status" value="1"/>
</dbReference>
<reference evidence="2" key="1">
    <citation type="journal article" date="2021" name="Nat. Commun.">
        <title>Genetic determinants of endophytism in the Arabidopsis root mycobiome.</title>
        <authorList>
            <person name="Mesny F."/>
            <person name="Miyauchi S."/>
            <person name="Thiergart T."/>
            <person name="Pickel B."/>
            <person name="Atanasova L."/>
            <person name="Karlsson M."/>
            <person name="Huettel B."/>
            <person name="Barry K.W."/>
            <person name="Haridas S."/>
            <person name="Chen C."/>
            <person name="Bauer D."/>
            <person name="Andreopoulos W."/>
            <person name="Pangilinan J."/>
            <person name="LaButti K."/>
            <person name="Riley R."/>
            <person name="Lipzen A."/>
            <person name="Clum A."/>
            <person name="Drula E."/>
            <person name="Henrissat B."/>
            <person name="Kohler A."/>
            <person name="Grigoriev I.V."/>
            <person name="Martin F.M."/>
            <person name="Hacquard S."/>
        </authorList>
    </citation>
    <scope>NUCLEOTIDE SEQUENCE</scope>
    <source>
        <strain evidence="2">MPI-SDFR-AT-0120</strain>
    </source>
</reference>
<dbReference type="OrthoDB" id="5362512at2759"/>
<organism evidence="2 3">
    <name type="scientific">Paraphoma chrysanthemicola</name>
    <dbReference type="NCBI Taxonomy" id="798071"/>
    <lineage>
        <taxon>Eukaryota</taxon>
        <taxon>Fungi</taxon>
        <taxon>Dikarya</taxon>
        <taxon>Ascomycota</taxon>
        <taxon>Pezizomycotina</taxon>
        <taxon>Dothideomycetes</taxon>
        <taxon>Pleosporomycetidae</taxon>
        <taxon>Pleosporales</taxon>
        <taxon>Pleosporineae</taxon>
        <taxon>Phaeosphaeriaceae</taxon>
        <taxon>Paraphoma</taxon>
    </lineage>
</organism>
<name>A0A8K0RH39_9PLEO</name>
<sequence>MLACRTVGAIRVPDITREENRKTDIVGMPLVELPMTFKDVIEITRAFGPRYLCVDSLCIVQDSKTHWATHVEVMASIYEPAHTTLAAGASGDDAGGFFAVPPEDYTKPSLLELDTGLHTFRLYIRRSVDNPDAEWPMGEILLLMKRDCLRDATFALEAKRYCGSAGKMWFAHAL</sequence>
<evidence type="ECO:0000259" key="1">
    <source>
        <dbReference type="Pfam" id="PF06985"/>
    </source>
</evidence>
<dbReference type="AlphaFoldDB" id="A0A8K0RH39"/>
<gene>
    <name evidence="2" type="ORF">FB567DRAFT_23591</name>
</gene>
<dbReference type="EMBL" id="JAGMVJ010000001">
    <property type="protein sequence ID" value="KAH7095233.1"/>
    <property type="molecule type" value="Genomic_DNA"/>
</dbReference>
<accession>A0A8K0RH39</accession>
<comment type="caution">
    <text evidence="2">The sequence shown here is derived from an EMBL/GenBank/DDBJ whole genome shotgun (WGS) entry which is preliminary data.</text>
</comment>